<feature type="chain" id="PRO_5019065796" evidence="1">
    <location>
        <begin position="29"/>
        <end position="88"/>
    </location>
</feature>
<organism evidence="2 3">
    <name type="scientific">Candidatus Electrothrix aarhusensis</name>
    <dbReference type="NCBI Taxonomy" id="1859131"/>
    <lineage>
        <taxon>Bacteria</taxon>
        <taxon>Pseudomonadati</taxon>
        <taxon>Thermodesulfobacteriota</taxon>
        <taxon>Desulfobulbia</taxon>
        <taxon>Desulfobulbales</taxon>
        <taxon>Desulfobulbaceae</taxon>
        <taxon>Candidatus Electrothrix</taxon>
    </lineage>
</organism>
<dbReference type="AlphaFoldDB" id="A0A444IQD8"/>
<dbReference type="EMBL" id="MTKO01000132">
    <property type="protein sequence ID" value="RWX43058.1"/>
    <property type="molecule type" value="Genomic_DNA"/>
</dbReference>
<accession>A0A444IQD8</accession>
<evidence type="ECO:0000313" key="3">
    <source>
        <dbReference type="Proteomes" id="UP000287853"/>
    </source>
</evidence>
<evidence type="ECO:0000313" key="2">
    <source>
        <dbReference type="EMBL" id="RWX43058.1"/>
    </source>
</evidence>
<keyword evidence="3" id="KW-1185">Reference proteome</keyword>
<name>A0A444IQD8_9BACT</name>
<gene>
    <name evidence="2" type="ORF">H206_03184</name>
</gene>
<comment type="caution">
    <text evidence="2">The sequence shown here is derived from an EMBL/GenBank/DDBJ whole genome shotgun (WGS) entry which is preliminary data.</text>
</comment>
<reference evidence="2 3" key="1">
    <citation type="submission" date="2017-01" db="EMBL/GenBank/DDBJ databases">
        <title>The cable genome- insights into the physiology and evolution of filamentous bacteria capable of sulfide oxidation via long distance electron transfer.</title>
        <authorList>
            <person name="Schreiber L."/>
            <person name="Bjerg J.T."/>
            <person name="Boggild A."/>
            <person name="Van De Vossenberg J."/>
            <person name="Meysman F."/>
            <person name="Nielsen L.P."/>
            <person name="Schramm A."/>
            <person name="Kjeldsen K.U."/>
        </authorList>
    </citation>
    <scope>NUCLEOTIDE SEQUENCE [LARGE SCALE GENOMIC DNA]</scope>
    <source>
        <strain evidence="2">MCF</strain>
    </source>
</reference>
<proteinExistence type="predicted"/>
<protein>
    <submittedName>
        <fullName evidence="2">Uncharacterized protein</fullName>
    </submittedName>
</protein>
<feature type="signal peptide" evidence="1">
    <location>
        <begin position="1"/>
        <end position="28"/>
    </location>
</feature>
<sequence>MLRAYLNKVVNIISVLCLLVVSAQISCAAGSDIRKFCAPQSSSSQSLQLFLASNIGSQQAALQRNKTFSKGRCFSAQGKEMPFFIQPG</sequence>
<evidence type="ECO:0000256" key="1">
    <source>
        <dbReference type="SAM" id="SignalP"/>
    </source>
</evidence>
<dbReference type="Proteomes" id="UP000287853">
    <property type="component" value="Unassembled WGS sequence"/>
</dbReference>
<keyword evidence="1" id="KW-0732">Signal</keyword>